<dbReference type="Pfam" id="PF00856">
    <property type="entry name" value="SET"/>
    <property type="match status" value="1"/>
</dbReference>
<dbReference type="InterPro" id="IPR053201">
    <property type="entry name" value="Flavunoidine_N-MTase"/>
</dbReference>
<dbReference type="PANTHER" id="PTHR12350">
    <property type="entry name" value="HISTONE-LYSINE N-METHYLTRANSFERASE-RELATED"/>
    <property type="match status" value="1"/>
</dbReference>
<evidence type="ECO:0000256" key="2">
    <source>
        <dbReference type="ARBA" id="ARBA00022679"/>
    </source>
</evidence>
<dbReference type="PROSITE" id="PS50868">
    <property type="entry name" value="POST_SET"/>
    <property type="match status" value="1"/>
</dbReference>
<keyword evidence="3" id="KW-0949">S-adenosyl-L-methionine</keyword>
<dbReference type="EMBL" id="JAKELL010000002">
    <property type="protein sequence ID" value="KAH9000289.1"/>
    <property type="molecule type" value="Genomic_DNA"/>
</dbReference>
<gene>
    <name evidence="5" type="ORF">EDB92DRAFT_1830363</name>
</gene>
<evidence type="ECO:0000313" key="5">
    <source>
        <dbReference type="EMBL" id="KAH9000289.1"/>
    </source>
</evidence>
<dbReference type="InterPro" id="IPR046341">
    <property type="entry name" value="SET_dom_sf"/>
</dbReference>
<proteinExistence type="predicted"/>
<name>A0AAD4QHL5_9AGAM</name>
<dbReference type="GO" id="GO:0032259">
    <property type="term" value="P:methylation"/>
    <property type="evidence" value="ECO:0007669"/>
    <property type="project" value="UniProtKB-KW"/>
</dbReference>
<keyword evidence="1" id="KW-0489">Methyltransferase</keyword>
<dbReference type="GO" id="GO:0008168">
    <property type="term" value="F:methyltransferase activity"/>
    <property type="evidence" value="ECO:0007669"/>
    <property type="project" value="UniProtKB-KW"/>
</dbReference>
<sequence length="170" mass="18617">MSERESYVPSHPGLFQVNFKPGDYGSVLIACKGFEAGEVIAHLAGLTKAPRSYATMQCGRGPDDHVLLNSDLLYVNHSCDPNIAFDLSSPDQSKWRAYALKRIAIGEPLTFFYPSTEWLMDQPFDCTCGAPSCLRRIGGAAILSEEELLSRGAVNSWISDAIQQRDIASS</sequence>
<accession>A0AAD4QHL5</accession>
<feature type="domain" description="Post-SET" evidence="4">
    <location>
        <begin position="122"/>
        <end position="138"/>
    </location>
</feature>
<evidence type="ECO:0000256" key="3">
    <source>
        <dbReference type="ARBA" id="ARBA00022691"/>
    </source>
</evidence>
<dbReference type="InterPro" id="IPR003616">
    <property type="entry name" value="Post-SET_dom"/>
</dbReference>
<keyword evidence="6" id="KW-1185">Reference proteome</keyword>
<dbReference type="Proteomes" id="UP001201163">
    <property type="component" value="Unassembled WGS sequence"/>
</dbReference>
<evidence type="ECO:0000259" key="4">
    <source>
        <dbReference type="PROSITE" id="PS50868"/>
    </source>
</evidence>
<dbReference type="SUPFAM" id="SSF82199">
    <property type="entry name" value="SET domain"/>
    <property type="match status" value="1"/>
</dbReference>
<protein>
    <recommendedName>
        <fullName evidence="4">Post-SET domain-containing protein</fullName>
    </recommendedName>
</protein>
<dbReference type="Gene3D" id="2.170.270.10">
    <property type="entry name" value="SET domain"/>
    <property type="match status" value="1"/>
</dbReference>
<dbReference type="AlphaFoldDB" id="A0AAD4QHL5"/>
<comment type="caution">
    <text evidence="5">The sequence shown here is derived from an EMBL/GenBank/DDBJ whole genome shotgun (WGS) entry which is preliminary data.</text>
</comment>
<dbReference type="PANTHER" id="PTHR12350:SF19">
    <property type="entry name" value="SET DOMAIN-CONTAINING PROTEIN"/>
    <property type="match status" value="1"/>
</dbReference>
<reference evidence="5" key="1">
    <citation type="submission" date="2022-01" db="EMBL/GenBank/DDBJ databases">
        <title>Comparative genomics reveals a dynamic genome evolution in the ectomycorrhizal milk-cap (Lactarius) mushrooms.</title>
        <authorList>
            <consortium name="DOE Joint Genome Institute"/>
            <person name="Lebreton A."/>
            <person name="Tang N."/>
            <person name="Kuo A."/>
            <person name="LaButti K."/>
            <person name="Drula E."/>
            <person name="Barry K."/>
            <person name="Clum A."/>
            <person name="Lipzen A."/>
            <person name="Mousain D."/>
            <person name="Ng V."/>
            <person name="Wang R."/>
            <person name="Wang X."/>
            <person name="Dai Y."/>
            <person name="Henrissat B."/>
            <person name="Grigoriev I.V."/>
            <person name="Guerin-Laguette A."/>
            <person name="Yu F."/>
            <person name="Martin F.M."/>
        </authorList>
    </citation>
    <scope>NUCLEOTIDE SEQUENCE</scope>
    <source>
        <strain evidence="5">QP</strain>
    </source>
</reference>
<evidence type="ECO:0000256" key="1">
    <source>
        <dbReference type="ARBA" id="ARBA00022603"/>
    </source>
</evidence>
<dbReference type="InterPro" id="IPR001214">
    <property type="entry name" value="SET_dom"/>
</dbReference>
<keyword evidence="2" id="KW-0808">Transferase</keyword>
<evidence type="ECO:0000313" key="6">
    <source>
        <dbReference type="Proteomes" id="UP001201163"/>
    </source>
</evidence>
<organism evidence="5 6">
    <name type="scientific">Lactarius akahatsu</name>
    <dbReference type="NCBI Taxonomy" id="416441"/>
    <lineage>
        <taxon>Eukaryota</taxon>
        <taxon>Fungi</taxon>
        <taxon>Dikarya</taxon>
        <taxon>Basidiomycota</taxon>
        <taxon>Agaricomycotina</taxon>
        <taxon>Agaricomycetes</taxon>
        <taxon>Russulales</taxon>
        <taxon>Russulaceae</taxon>
        <taxon>Lactarius</taxon>
    </lineage>
</organism>